<reference evidence="7" key="1">
    <citation type="journal article" date="2019" name="Int. J. Syst. Evol. Microbiol.">
        <title>The Global Catalogue of Microorganisms (GCM) 10K type strain sequencing project: providing services to taxonomists for standard genome sequencing and annotation.</title>
        <authorList>
            <consortium name="The Broad Institute Genomics Platform"/>
            <consortium name="The Broad Institute Genome Sequencing Center for Infectious Disease"/>
            <person name="Wu L."/>
            <person name="Ma J."/>
        </authorList>
    </citation>
    <scope>NUCLEOTIDE SEQUENCE [LARGE SCALE GENOMIC DNA]</scope>
    <source>
        <strain evidence="7">NBRC 102407</strain>
    </source>
</reference>
<evidence type="ECO:0000256" key="5">
    <source>
        <dbReference type="SAM" id="Phobius"/>
    </source>
</evidence>
<dbReference type="InterPro" id="IPR004695">
    <property type="entry name" value="SLAC1/Mae1/Ssu1/TehA"/>
</dbReference>
<evidence type="ECO:0008006" key="8">
    <source>
        <dbReference type="Google" id="ProtNLM"/>
    </source>
</evidence>
<comment type="caution">
    <text evidence="6">The sequence shown here is derived from an EMBL/GenBank/DDBJ whole genome shotgun (WGS) entry which is preliminary data.</text>
</comment>
<protein>
    <recommendedName>
        <fullName evidence="8">C4-dicarboxylate ABC transporter</fullName>
    </recommendedName>
</protein>
<evidence type="ECO:0000313" key="6">
    <source>
        <dbReference type="EMBL" id="GLT22652.1"/>
    </source>
</evidence>
<keyword evidence="4 5" id="KW-0472">Membrane</keyword>
<keyword evidence="2 5" id="KW-0812">Transmembrane</keyword>
<dbReference type="InterPro" id="IPR038665">
    <property type="entry name" value="Voltage-dep_anion_channel_sf"/>
</dbReference>
<organism evidence="6 7">
    <name type="scientific">Zoogloea oryzae</name>
    <dbReference type="NCBI Taxonomy" id="310767"/>
    <lineage>
        <taxon>Bacteria</taxon>
        <taxon>Pseudomonadati</taxon>
        <taxon>Pseudomonadota</taxon>
        <taxon>Betaproteobacteria</taxon>
        <taxon>Rhodocyclales</taxon>
        <taxon>Zoogloeaceae</taxon>
        <taxon>Zoogloea</taxon>
    </lineage>
</organism>
<gene>
    <name evidence="6" type="ORF">GCM10007933_21120</name>
</gene>
<evidence type="ECO:0000256" key="4">
    <source>
        <dbReference type="ARBA" id="ARBA00023136"/>
    </source>
</evidence>
<dbReference type="Pfam" id="PF03595">
    <property type="entry name" value="SLAC1"/>
    <property type="match status" value="1"/>
</dbReference>
<evidence type="ECO:0000313" key="7">
    <source>
        <dbReference type="Proteomes" id="UP001157167"/>
    </source>
</evidence>
<evidence type="ECO:0000256" key="1">
    <source>
        <dbReference type="ARBA" id="ARBA00004141"/>
    </source>
</evidence>
<feature type="transmembrane region" description="Helical" evidence="5">
    <location>
        <begin position="72"/>
        <end position="93"/>
    </location>
</feature>
<dbReference type="Proteomes" id="UP001157167">
    <property type="component" value="Unassembled WGS sequence"/>
</dbReference>
<feature type="transmembrane region" description="Helical" evidence="5">
    <location>
        <begin position="43"/>
        <end position="60"/>
    </location>
</feature>
<keyword evidence="3 5" id="KW-1133">Transmembrane helix</keyword>
<name>A0ABQ6FBS3_9RHOO</name>
<evidence type="ECO:0000256" key="2">
    <source>
        <dbReference type="ARBA" id="ARBA00022692"/>
    </source>
</evidence>
<keyword evidence="7" id="KW-1185">Reference proteome</keyword>
<evidence type="ECO:0000256" key="3">
    <source>
        <dbReference type="ARBA" id="ARBA00022989"/>
    </source>
</evidence>
<dbReference type="EMBL" id="BSPX01000029">
    <property type="protein sequence ID" value="GLT22652.1"/>
    <property type="molecule type" value="Genomic_DNA"/>
</dbReference>
<proteinExistence type="predicted"/>
<accession>A0ABQ6FBS3</accession>
<feature type="transmembrane region" description="Helical" evidence="5">
    <location>
        <begin position="19"/>
        <end position="36"/>
    </location>
</feature>
<sequence>MGFVAYTGLTGGLDAFARVLYYTALFLALLLASNALRFYRLPFFVSAWAYSFPLAALTTATLRMAELSGLDFFVWLGSGLLGVTSVVIVLLAVRTVRAAVAGELIAGE</sequence>
<comment type="subcellular location">
    <subcellularLocation>
        <location evidence="1">Membrane</location>
        <topology evidence="1">Multi-pass membrane protein</topology>
    </subcellularLocation>
</comment>
<dbReference type="Gene3D" id="1.50.10.150">
    <property type="entry name" value="Voltage-dependent anion channel"/>
    <property type="match status" value="1"/>
</dbReference>